<protein>
    <recommendedName>
        <fullName evidence="5">ABC transporter domain-containing protein</fullName>
    </recommendedName>
</protein>
<dbReference type="SMART" id="SM00382">
    <property type="entry name" value="AAA"/>
    <property type="match status" value="1"/>
</dbReference>
<keyword evidence="3" id="KW-0547">Nucleotide-binding</keyword>
<dbReference type="InterPro" id="IPR003593">
    <property type="entry name" value="AAA+_ATPase"/>
</dbReference>
<dbReference type="GO" id="GO:0016887">
    <property type="term" value="F:ATP hydrolysis activity"/>
    <property type="evidence" value="ECO:0007669"/>
    <property type="project" value="InterPro"/>
</dbReference>
<evidence type="ECO:0000256" key="3">
    <source>
        <dbReference type="ARBA" id="ARBA00022741"/>
    </source>
</evidence>
<dbReference type="SUPFAM" id="SSF52540">
    <property type="entry name" value="P-loop containing nucleoside triphosphate hydrolases"/>
    <property type="match status" value="1"/>
</dbReference>
<evidence type="ECO:0000256" key="4">
    <source>
        <dbReference type="ARBA" id="ARBA00022840"/>
    </source>
</evidence>
<comment type="caution">
    <text evidence="6">The sequence shown here is derived from an EMBL/GenBank/DDBJ whole genome shotgun (WGS) entry which is preliminary data.</text>
</comment>
<dbReference type="PANTHER" id="PTHR43335">
    <property type="entry name" value="ABC TRANSPORTER, ATP-BINDING PROTEIN"/>
    <property type="match status" value="1"/>
</dbReference>
<dbReference type="PROSITE" id="PS50893">
    <property type="entry name" value="ABC_TRANSPORTER_2"/>
    <property type="match status" value="1"/>
</dbReference>
<evidence type="ECO:0000313" key="7">
    <source>
        <dbReference type="Proteomes" id="UP000216013"/>
    </source>
</evidence>
<dbReference type="InterPro" id="IPR003439">
    <property type="entry name" value="ABC_transporter-like_ATP-bd"/>
</dbReference>
<reference evidence="6 7" key="1">
    <citation type="submission" date="2017-07" db="EMBL/GenBank/DDBJ databases">
        <title>Isolation and whole genome analysis of endospore-forming bacteria from heroin.</title>
        <authorList>
            <person name="Kalinowski J."/>
            <person name="Ahrens B."/>
            <person name="Al-Dilaimi A."/>
            <person name="Winkler A."/>
            <person name="Wibberg D."/>
            <person name="Schleenbecker U."/>
            <person name="Ruckert C."/>
            <person name="Wolfel R."/>
            <person name="Grass G."/>
        </authorList>
    </citation>
    <scope>NUCLEOTIDE SEQUENCE [LARGE SCALE GENOMIC DNA]</scope>
    <source>
        <strain evidence="6 7">7528</strain>
    </source>
</reference>
<dbReference type="Pfam" id="PF00005">
    <property type="entry name" value="ABC_tran"/>
    <property type="match status" value="1"/>
</dbReference>
<dbReference type="PROSITE" id="PS00211">
    <property type="entry name" value="ABC_TRANSPORTER_1"/>
    <property type="match status" value="1"/>
</dbReference>
<dbReference type="GO" id="GO:0005524">
    <property type="term" value="F:ATP binding"/>
    <property type="evidence" value="ECO:0007669"/>
    <property type="project" value="UniProtKB-KW"/>
</dbReference>
<dbReference type="CDD" id="cd03230">
    <property type="entry name" value="ABC_DR_subfamily_A"/>
    <property type="match status" value="1"/>
</dbReference>
<organism evidence="6 7">
    <name type="scientific">Terribacillus saccharophilus</name>
    <dbReference type="NCBI Taxonomy" id="361277"/>
    <lineage>
        <taxon>Bacteria</taxon>
        <taxon>Bacillati</taxon>
        <taxon>Bacillota</taxon>
        <taxon>Bacilli</taxon>
        <taxon>Bacillales</taxon>
        <taxon>Bacillaceae</taxon>
        <taxon>Terribacillus</taxon>
    </lineage>
</organism>
<evidence type="ECO:0000256" key="1">
    <source>
        <dbReference type="ARBA" id="ARBA00005417"/>
    </source>
</evidence>
<evidence type="ECO:0000256" key="2">
    <source>
        <dbReference type="ARBA" id="ARBA00022448"/>
    </source>
</evidence>
<dbReference type="InterPro" id="IPR027417">
    <property type="entry name" value="P-loop_NTPase"/>
</dbReference>
<sequence>MTILEARGLTKRYGKHVAVKNLNLQLKENECIALLGPNGAGKTTTLHMLAGLITPTDGVIMSDNKVLNKDKIGFLPQYPTFFDWMYPKEYLMLAGTLSGMTKRTIKERSLRVLEMTGLLEAQKKKIGGFSGGMKQRLGLAQAIMHEPKILLLDEPVSALDPAGRIDVMNILEDLKKDMAILFSTHVLHDAEQICDKALIMKSGQSISYENMKEWKGNRLRERYRLETSDPLRIEGLQELYEEIDIKETRKIIGTLRHNVTPNMLLHHCIQQNIGVQYFGAEEKNLEEHYIEVIEG</sequence>
<dbReference type="Proteomes" id="UP000216013">
    <property type="component" value="Unassembled WGS sequence"/>
</dbReference>
<dbReference type="AlphaFoldDB" id="A0A268A6G9"/>
<dbReference type="InterPro" id="IPR017871">
    <property type="entry name" value="ABC_transporter-like_CS"/>
</dbReference>
<proteinExistence type="inferred from homology"/>
<dbReference type="EMBL" id="NPBV01000032">
    <property type="protein sequence ID" value="PAD19717.1"/>
    <property type="molecule type" value="Genomic_DNA"/>
</dbReference>
<keyword evidence="4" id="KW-0067">ATP-binding</keyword>
<dbReference type="RefSeq" id="WP_095261608.1">
    <property type="nucleotide sequence ID" value="NZ_NPBV01000032.1"/>
</dbReference>
<comment type="similarity">
    <text evidence="1">Belongs to the ABC transporter superfamily.</text>
</comment>
<evidence type="ECO:0000259" key="5">
    <source>
        <dbReference type="PROSITE" id="PS50893"/>
    </source>
</evidence>
<gene>
    <name evidence="6" type="ORF">CHH64_17615</name>
</gene>
<accession>A0A268A6G9</accession>
<dbReference type="Gene3D" id="3.40.50.300">
    <property type="entry name" value="P-loop containing nucleotide triphosphate hydrolases"/>
    <property type="match status" value="1"/>
</dbReference>
<keyword evidence="2" id="KW-0813">Transport</keyword>
<dbReference type="PANTHER" id="PTHR43335:SF11">
    <property type="entry name" value="ABC TRANSPORTER RELATED"/>
    <property type="match status" value="1"/>
</dbReference>
<name>A0A268A6G9_9BACI</name>
<feature type="domain" description="ABC transporter" evidence="5">
    <location>
        <begin position="4"/>
        <end position="227"/>
    </location>
</feature>
<evidence type="ECO:0000313" key="6">
    <source>
        <dbReference type="EMBL" id="PAD19717.1"/>
    </source>
</evidence>